<dbReference type="Proteomes" id="UP000270046">
    <property type="component" value="Chromosome"/>
</dbReference>
<organism evidence="7 8">
    <name type="scientific">Mucilaginibacter celer</name>
    <dbReference type="NCBI Taxonomy" id="2305508"/>
    <lineage>
        <taxon>Bacteria</taxon>
        <taxon>Pseudomonadati</taxon>
        <taxon>Bacteroidota</taxon>
        <taxon>Sphingobacteriia</taxon>
        <taxon>Sphingobacteriales</taxon>
        <taxon>Sphingobacteriaceae</taxon>
        <taxon>Mucilaginibacter</taxon>
    </lineage>
</organism>
<evidence type="ECO:0000256" key="1">
    <source>
        <dbReference type="ARBA" id="ARBA00004141"/>
    </source>
</evidence>
<feature type="transmembrane region" description="Helical" evidence="5">
    <location>
        <begin position="100"/>
        <end position="120"/>
    </location>
</feature>
<gene>
    <name evidence="7" type="ORF">HYN43_019165</name>
</gene>
<reference evidence="7 8" key="1">
    <citation type="submission" date="2018-10" db="EMBL/GenBank/DDBJ databases">
        <title>Genome sequencing of Mucilaginibacter sp. HYN0043.</title>
        <authorList>
            <person name="Kim M."/>
            <person name="Yi H."/>
        </authorList>
    </citation>
    <scope>NUCLEOTIDE SEQUENCE [LARGE SCALE GENOMIC DNA]</scope>
    <source>
        <strain evidence="7 8">HYN0043</strain>
    </source>
</reference>
<dbReference type="PANTHER" id="PTHR36974:SF1">
    <property type="entry name" value="DOXX FAMILY MEMBRANE PROTEIN"/>
    <property type="match status" value="1"/>
</dbReference>
<dbReference type="GO" id="GO:0016020">
    <property type="term" value="C:membrane"/>
    <property type="evidence" value="ECO:0007669"/>
    <property type="project" value="UniProtKB-SubCell"/>
</dbReference>
<evidence type="ECO:0000313" key="8">
    <source>
        <dbReference type="Proteomes" id="UP000270046"/>
    </source>
</evidence>
<feature type="domain" description="Methylamine utilisation protein MauE" evidence="6">
    <location>
        <begin position="2"/>
        <end position="85"/>
    </location>
</feature>
<name>A0A494W176_9SPHI</name>
<dbReference type="GO" id="GO:0030416">
    <property type="term" value="P:methylamine metabolic process"/>
    <property type="evidence" value="ECO:0007669"/>
    <property type="project" value="InterPro"/>
</dbReference>
<accession>A0A494W176</accession>
<evidence type="ECO:0000313" key="7">
    <source>
        <dbReference type="EMBL" id="AYL97298.1"/>
    </source>
</evidence>
<dbReference type="PANTHER" id="PTHR36974">
    <property type="entry name" value="MEMBRANE PROTEIN-RELATED"/>
    <property type="match status" value="1"/>
</dbReference>
<dbReference type="InterPro" id="IPR009908">
    <property type="entry name" value="Methylamine_util_MauE"/>
</dbReference>
<protein>
    <submittedName>
        <fullName evidence="7">DoxX family membrane protein</fullName>
    </submittedName>
</protein>
<dbReference type="OrthoDB" id="327939at2"/>
<sequence>MDKFKKISLVILIVFYVLAGCNHFRDPAFYYAVMPHNLLYPEAVNILAGIVEVTLGLLLISTKTRYWAAWGIVLMLVAFLTVHVGMIFDAPFKANGMTITPFFAWIRLAAQFVLIVWVYWHTSDKEKLL</sequence>
<dbReference type="PROSITE" id="PS51257">
    <property type="entry name" value="PROKAR_LIPOPROTEIN"/>
    <property type="match status" value="1"/>
</dbReference>
<feature type="transmembrane region" description="Helical" evidence="5">
    <location>
        <begin position="67"/>
        <end position="88"/>
    </location>
</feature>
<comment type="subcellular location">
    <subcellularLocation>
        <location evidence="1">Membrane</location>
        <topology evidence="1">Multi-pass membrane protein</topology>
    </subcellularLocation>
</comment>
<dbReference type="KEGG" id="muh:HYN43_019165"/>
<keyword evidence="2 5" id="KW-0812">Transmembrane</keyword>
<keyword evidence="8" id="KW-1185">Reference proteome</keyword>
<proteinExistence type="predicted"/>
<feature type="transmembrane region" description="Helical" evidence="5">
    <location>
        <begin position="43"/>
        <end position="60"/>
    </location>
</feature>
<evidence type="ECO:0000256" key="3">
    <source>
        <dbReference type="ARBA" id="ARBA00022989"/>
    </source>
</evidence>
<keyword evidence="3 5" id="KW-1133">Transmembrane helix</keyword>
<dbReference type="AlphaFoldDB" id="A0A494W176"/>
<evidence type="ECO:0000256" key="2">
    <source>
        <dbReference type="ARBA" id="ARBA00022692"/>
    </source>
</evidence>
<evidence type="ECO:0000259" key="6">
    <source>
        <dbReference type="Pfam" id="PF07291"/>
    </source>
</evidence>
<dbReference type="EMBL" id="CP032869">
    <property type="protein sequence ID" value="AYL97298.1"/>
    <property type="molecule type" value="Genomic_DNA"/>
</dbReference>
<evidence type="ECO:0000256" key="5">
    <source>
        <dbReference type="SAM" id="Phobius"/>
    </source>
</evidence>
<dbReference type="Pfam" id="PF07291">
    <property type="entry name" value="MauE"/>
    <property type="match status" value="1"/>
</dbReference>
<keyword evidence="4 5" id="KW-0472">Membrane</keyword>
<dbReference type="RefSeq" id="WP_119410871.1">
    <property type="nucleotide sequence ID" value="NZ_CP032869.1"/>
</dbReference>
<evidence type="ECO:0000256" key="4">
    <source>
        <dbReference type="ARBA" id="ARBA00023136"/>
    </source>
</evidence>